<gene>
    <name evidence="1" type="ORF">EB18_00623</name>
</gene>
<dbReference type="AlphaFoldDB" id="A0A366SJA2"/>
<evidence type="ECO:0008006" key="3">
    <source>
        <dbReference type="Google" id="ProtNLM"/>
    </source>
</evidence>
<dbReference type="PANTHER" id="PTHR42855">
    <property type="entry name" value="ABC TRANSPORTER ATP-BINDING SUBUNIT"/>
    <property type="match status" value="1"/>
</dbReference>
<dbReference type="RefSeq" id="WP_275452542.1">
    <property type="nucleotide sequence ID" value="NZ_CP010063.1"/>
</dbReference>
<dbReference type="EMBL" id="LEOY01000003">
    <property type="protein sequence ID" value="RBR31150.1"/>
    <property type="molecule type" value="Genomic_DNA"/>
</dbReference>
<accession>A0A366SJA2</accession>
<proteinExistence type="predicted"/>
<dbReference type="Gene3D" id="3.40.50.300">
    <property type="entry name" value="P-loop containing nucleotide triphosphate hydrolases"/>
    <property type="match status" value="1"/>
</dbReference>
<dbReference type="InterPro" id="IPR051309">
    <property type="entry name" value="ABCF_ATPase"/>
</dbReference>
<name>A0A366SJA2_9ENTE</name>
<dbReference type="SUPFAM" id="SSF52540">
    <property type="entry name" value="P-loop containing nucleoside triphosphate hydrolases"/>
    <property type="match status" value="1"/>
</dbReference>
<dbReference type="PANTHER" id="PTHR42855:SF2">
    <property type="entry name" value="DRUG RESISTANCE ABC TRANSPORTER,ATP-BINDING PROTEIN"/>
    <property type="match status" value="1"/>
</dbReference>
<sequence>MSAGQKKKVLLAAVLCQPCHMYIFDEPLNYIDLESRMQIEAMLLASKATIIFVEHDEVFQDKIATKRIEL</sequence>
<evidence type="ECO:0000313" key="1">
    <source>
        <dbReference type="EMBL" id="RBR31150.1"/>
    </source>
</evidence>
<organism evidence="1 2">
    <name type="scientific">Enterococcus cecorum</name>
    <dbReference type="NCBI Taxonomy" id="44008"/>
    <lineage>
        <taxon>Bacteria</taxon>
        <taxon>Bacillati</taxon>
        <taxon>Bacillota</taxon>
        <taxon>Bacilli</taxon>
        <taxon>Lactobacillales</taxon>
        <taxon>Enterococcaceae</taxon>
        <taxon>Enterococcus</taxon>
    </lineage>
</organism>
<reference evidence="1 2" key="1">
    <citation type="submission" date="2015-06" db="EMBL/GenBank/DDBJ databases">
        <title>The Genome Sequence of Enterococcus cecorum 170AEA1.</title>
        <authorList>
            <consortium name="The Broad Institute Genomics Platform"/>
            <consortium name="The Broad Institute Genome Sequencing Center for Infectious Disease"/>
            <person name="Earl A.M."/>
            <person name="Van Tyne D."/>
            <person name="Lebreton F."/>
            <person name="Saavedra J.T."/>
            <person name="Gilmore M.S."/>
            <person name="Manson McGuire A."/>
            <person name="Clock S."/>
            <person name="Crupain M."/>
            <person name="Rangan U."/>
            <person name="Young S."/>
            <person name="Abouelleil A."/>
            <person name="Cao P."/>
            <person name="Chapman S.B."/>
            <person name="Griggs A."/>
            <person name="Priest M."/>
            <person name="Shea T."/>
            <person name="Wortman J."/>
            <person name="Nusbaum C."/>
            <person name="Birren B."/>
        </authorList>
    </citation>
    <scope>NUCLEOTIDE SEQUENCE [LARGE SCALE GENOMIC DNA]</scope>
    <source>
        <strain evidence="1 2">170AEA1</strain>
    </source>
</reference>
<dbReference type="Proteomes" id="UP000252800">
    <property type="component" value="Unassembled WGS sequence"/>
</dbReference>
<evidence type="ECO:0000313" key="2">
    <source>
        <dbReference type="Proteomes" id="UP000252800"/>
    </source>
</evidence>
<comment type="caution">
    <text evidence="1">The sequence shown here is derived from an EMBL/GenBank/DDBJ whole genome shotgun (WGS) entry which is preliminary data.</text>
</comment>
<protein>
    <recommendedName>
        <fullName evidence="3">ABC transporter domain-containing protein</fullName>
    </recommendedName>
</protein>
<dbReference type="InterPro" id="IPR027417">
    <property type="entry name" value="P-loop_NTPase"/>
</dbReference>